<accession>A0A369CL19</accession>
<dbReference type="SUPFAM" id="SSF111369">
    <property type="entry name" value="HlyD-like secretion proteins"/>
    <property type="match status" value="2"/>
</dbReference>
<dbReference type="RefSeq" id="WP_245937140.1">
    <property type="nucleotide sequence ID" value="NZ_QPJY01000001.1"/>
</dbReference>
<keyword evidence="3" id="KW-0732">Signal</keyword>
<reference evidence="4 5" key="1">
    <citation type="submission" date="2018-07" db="EMBL/GenBank/DDBJ databases">
        <title>Genomic Encyclopedia of Type Strains, Phase IV (KMG-IV): sequencing the most valuable type-strain genomes for metagenomic binning, comparative biology and taxonomic classification.</title>
        <authorList>
            <person name="Goeker M."/>
        </authorList>
    </citation>
    <scope>NUCLEOTIDE SEQUENCE [LARGE SCALE GENOMIC DNA]</scope>
    <source>
        <strain evidence="4 5">DSM 26407</strain>
    </source>
</reference>
<dbReference type="GO" id="GO:1990281">
    <property type="term" value="C:efflux pump complex"/>
    <property type="evidence" value="ECO:0007669"/>
    <property type="project" value="TreeGrafter"/>
</dbReference>
<feature type="chain" id="PRO_5016694812" evidence="3">
    <location>
        <begin position="22"/>
        <end position="397"/>
    </location>
</feature>
<feature type="coiled-coil region" evidence="2">
    <location>
        <begin position="92"/>
        <end position="119"/>
    </location>
</feature>
<dbReference type="PANTHER" id="PTHR30469:SF15">
    <property type="entry name" value="HLYD FAMILY OF SECRETION PROTEINS"/>
    <property type="match status" value="1"/>
</dbReference>
<dbReference type="Gene3D" id="1.10.287.470">
    <property type="entry name" value="Helix hairpin bin"/>
    <property type="match status" value="1"/>
</dbReference>
<keyword evidence="2" id="KW-0175">Coiled coil</keyword>
<proteinExistence type="inferred from homology"/>
<evidence type="ECO:0000256" key="1">
    <source>
        <dbReference type="ARBA" id="ARBA00009477"/>
    </source>
</evidence>
<organism evidence="4 5">
    <name type="scientific">Thioalbus denitrificans</name>
    <dbReference type="NCBI Taxonomy" id="547122"/>
    <lineage>
        <taxon>Bacteria</taxon>
        <taxon>Pseudomonadati</taxon>
        <taxon>Pseudomonadota</taxon>
        <taxon>Gammaproteobacteria</taxon>
        <taxon>Chromatiales</taxon>
        <taxon>Ectothiorhodospiraceae</taxon>
        <taxon>Thioalbus</taxon>
    </lineage>
</organism>
<keyword evidence="5" id="KW-1185">Reference proteome</keyword>
<sequence length="397" mass="42477">MSIARNTALALAMLTATAAMAQTPQQPGAGSFGNNIVMVRTARMGASVSLGGAVVPYKEVTMTAQIPGRVEYIAGREGDWFDEGAVLVAINDDELLAKRRQIQAEIANAESALRNAQVQYNREMWSPQSRSTNRLPGMGVPSLFDQMFTRGAGSMMGYDKPGLERQADLYSSGSRITEAQSQVMQARSMLEGLDAKLKDTRSVAPFGGVIVQKHVEVGDTVQPGQPLLSFADTKYLQIKVDVPARLMPGLQKGMIVPAKLDVGDTRLDVRVAQIFPMADVQRHTVTVKFDLPVGAPGGPGMYAEVMIPDVNVEARETPVIPTSALVYRGSLPAVFVINADNRTELRMVRIGSYLDSYTVSVLSGVQAGERVLMNPPAGMASGWSAGGGPQQPPGVSR</sequence>
<dbReference type="Gene3D" id="2.40.50.100">
    <property type="match status" value="1"/>
</dbReference>
<dbReference type="Gene3D" id="2.40.30.170">
    <property type="match status" value="1"/>
</dbReference>
<name>A0A369CL19_9GAMM</name>
<dbReference type="PANTHER" id="PTHR30469">
    <property type="entry name" value="MULTIDRUG RESISTANCE PROTEIN MDTA"/>
    <property type="match status" value="1"/>
</dbReference>
<feature type="signal peptide" evidence="3">
    <location>
        <begin position="1"/>
        <end position="21"/>
    </location>
</feature>
<dbReference type="Gene3D" id="2.40.420.20">
    <property type="match status" value="1"/>
</dbReference>
<evidence type="ECO:0000256" key="3">
    <source>
        <dbReference type="SAM" id="SignalP"/>
    </source>
</evidence>
<dbReference type="Proteomes" id="UP000252707">
    <property type="component" value="Unassembled WGS sequence"/>
</dbReference>
<evidence type="ECO:0000313" key="5">
    <source>
        <dbReference type="Proteomes" id="UP000252707"/>
    </source>
</evidence>
<dbReference type="InterPro" id="IPR006143">
    <property type="entry name" value="RND_pump_MFP"/>
</dbReference>
<protein>
    <submittedName>
        <fullName evidence="4">RND family efflux transporter MFP subunit</fullName>
    </submittedName>
</protein>
<evidence type="ECO:0000313" key="4">
    <source>
        <dbReference type="EMBL" id="RCX33127.1"/>
    </source>
</evidence>
<dbReference type="EMBL" id="QPJY01000001">
    <property type="protein sequence ID" value="RCX33127.1"/>
    <property type="molecule type" value="Genomic_DNA"/>
</dbReference>
<comment type="similarity">
    <text evidence="1">Belongs to the membrane fusion protein (MFP) (TC 8.A.1) family.</text>
</comment>
<dbReference type="GO" id="GO:0015562">
    <property type="term" value="F:efflux transmembrane transporter activity"/>
    <property type="evidence" value="ECO:0007669"/>
    <property type="project" value="TreeGrafter"/>
</dbReference>
<dbReference type="AlphaFoldDB" id="A0A369CL19"/>
<gene>
    <name evidence="4" type="ORF">DFQ59_101426</name>
</gene>
<evidence type="ECO:0000256" key="2">
    <source>
        <dbReference type="SAM" id="Coils"/>
    </source>
</evidence>
<dbReference type="NCBIfam" id="TIGR01730">
    <property type="entry name" value="RND_mfp"/>
    <property type="match status" value="1"/>
</dbReference>
<comment type="caution">
    <text evidence="4">The sequence shown here is derived from an EMBL/GenBank/DDBJ whole genome shotgun (WGS) entry which is preliminary data.</text>
</comment>